<dbReference type="EMBL" id="CABPRV010000003">
    <property type="protein sequence ID" value="VVD94536.1"/>
    <property type="molecule type" value="Genomic_DNA"/>
</dbReference>
<accession>A0ABY6VVQ1</accession>
<sequence length="213" mass="22146">MLTVAIGPATLSWQCASALTLTGTAEIPRTIGRRTSICERGAGGARLRGMNRWRKFLVLMLLCVTLPLQAMASLRTHCTPGTPAGAAPMAMQTVATARNDASAMMGMHHAVTTGDSDAMMAGMRHHSDQSGHAVTMLGDTHASSPDSQGTQGAHTHHTSCSACAACVVCTALPPSLVMRLPDAQPSTAIPFLRTSATSAIVAVLERPPKHVVA</sequence>
<keyword evidence="2" id="KW-1185">Reference proteome</keyword>
<organism evidence="1 2">
    <name type="scientific">Pandoraea capi</name>
    <dbReference type="NCBI Taxonomy" id="2508286"/>
    <lineage>
        <taxon>Bacteria</taxon>
        <taxon>Pseudomonadati</taxon>
        <taxon>Pseudomonadota</taxon>
        <taxon>Betaproteobacteria</taxon>
        <taxon>Burkholderiales</taxon>
        <taxon>Burkholderiaceae</taxon>
        <taxon>Pandoraea</taxon>
    </lineage>
</organism>
<evidence type="ECO:0000313" key="2">
    <source>
        <dbReference type="Proteomes" id="UP000366065"/>
    </source>
</evidence>
<evidence type="ECO:0000313" key="1">
    <source>
        <dbReference type="EMBL" id="VVD94536.1"/>
    </source>
</evidence>
<gene>
    <name evidence="1" type="ORF">PCA20602_01814</name>
</gene>
<comment type="caution">
    <text evidence="1">The sequence shown here is derived from an EMBL/GenBank/DDBJ whole genome shotgun (WGS) entry which is preliminary data.</text>
</comment>
<protein>
    <submittedName>
        <fullName evidence="1">Uncharacterized protein</fullName>
    </submittedName>
</protein>
<name>A0ABY6VVQ1_9BURK</name>
<proteinExistence type="predicted"/>
<dbReference type="Proteomes" id="UP000366065">
    <property type="component" value="Unassembled WGS sequence"/>
</dbReference>
<reference evidence="1 2" key="1">
    <citation type="submission" date="2019-08" db="EMBL/GenBank/DDBJ databases">
        <authorList>
            <person name="Peeters C."/>
        </authorList>
    </citation>
    <scope>NUCLEOTIDE SEQUENCE [LARGE SCALE GENOMIC DNA]</scope>
    <source>
        <strain evidence="1 2">LMG 20602</strain>
    </source>
</reference>